<dbReference type="InterPro" id="IPR018584">
    <property type="entry name" value="GT87"/>
</dbReference>
<feature type="transmembrane region" description="Helical" evidence="8">
    <location>
        <begin position="243"/>
        <end position="263"/>
    </location>
</feature>
<evidence type="ECO:0000256" key="4">
    <source>
        <dbReference type="ARBA" id="ARBA00022692"/>
    </source>
</evidence>
<dbReference type="Proteomes" id="UP001597417">
    <property type="component" value="Unassembled WGS sequence"/>
</dbReference>
<keyword evidence="6 8" id="KW-0472">Membrane</keyword>
<dbReference type="Pfam" id="PF09594">
    <property type="entry name" value="GT87"/>
    <property type="match status" value="1"/>
</dbReference>
<evidence type="ECO:0000256" key="5">
    <source>
        <dbReference type="ARBA" id="ARBA00022989"/>
    </source>
</evidence>
<protein>
    <submittedName>
        <fullName evidence="9">Glycosyltransferase 87 family protein</fullName>
    </submittedName>
</protein>
<dbReference type="EMBL" id="JBHUKR010000006">
    <property type="protein sequence ID" value="MFD2416746.1"/>
    <property type="molecule type" value="Genomic_DNA"/>
</dbReference>
<keyword evidence="10" id="KW-1185">Reference proteome</keyword>
<reference evidence="10" key="1">
    <citation type="journal article" date="2019" name="Int. J. Syst. Evol. Microbiol.">
        <title>The Global Catalogue of Microorganisms (GCM) 10K type strain sequencing project: providing services to taxonomists for standard genome sequencing and annotation.</title>
        <authorList>
            <consortium name="The Broad Institute Genomics Platform"/>
            <consortium name="The Broad Institute Genome Sequencing Center for Infectious Disease"/>
            <person name="Wu L."/>
            <person name="Ma J."/>
        </authorList>
    </citation>
    <scope>NUCLEOTIDE SEQUENCE [LARGE SCALE GENOMIC DNA]</scope>
    <source>
        <strain evidence="10">CGMCC 4.7645</strain>
    </source>
</reference>
<keyword evidence="5 8" id="KW-1133">Transmembrane helix</keyword>
<gene>
    <name evidence="9" type="ORF">ACFSXZ_10465</name>
</gene>
<evidence type="ECO:0000313" key="9">
    <source>
        <dbReference type="EMBL" id="MFD2416746.1"/>
    </source>
</evidence>
<evidence type="ECO:0000256" key="7">
    <source>
        <dbReference type="ARBA" id="ARBA00024033"/>
    </source>
</evidence>
<feature type="transmembrane region" description="Helical" evidence="8">
    <location>
        <begin position="185"/>
        <end position="205"/>
    </location>
</feature>
<feature type="transmembrane region" description="Helical" evidence="8">
    <location>
        <begin position="157"/>
        <end position="178"/>
    </location>
</feature>
<dbReference type="RefSeq" id="WP_378263816.1">
    <property type="nucleotide sequence ID" value="NZ_JBHUKR010000006.1"/>
</dbReference>
<feature type="transmembrane region" description="Helical" evidence="8">
    <location>
        <begin position="62"/>
        <end position="89"/>
    </location>
</feature>
<keyword evidence="4 8" id="KW-0812">Transmembrane</keyword>
<feature type="transmembrane region" description="Helical" evidence="8">
    <location>
        <begin position="350"/>
        <end position="371"/>
    </location>
</feature>
<feature type="transmembrane region" description="Helical" evidence="8">
    <location>
        <begin position="319"/>
        <end position="338"/>
    </location>
</feature>
<keyword evidence="3" id="KW-0808">Transferase</keyword>
<evidence type="ECO:0000256" key="1">
    <source>
        <dbReference type="ARBA" id="ARBA00004651"/>
    </source>
</evidence>
<name>A0ABW5FPF9_9PSEU</name>
<evidence type="ECO:0000256" key="3">
    <source>
        <dbReference type="ARBA" id="ARBA00022679"/>
    </source>
</evidence>
<evidence type="ECO:0000256" key="2">
    <source>
        <dbReference type="ARBA" id="ARBA00022475"/>
    </source>
</evidence>
<accession>A0ABW5FPF9</accession>
<organism evidence="9 10">
    <name type="scientific">Amycolatopsis pigmentata</name>
    <dbReference type="NCBI Taxonomy" id="450801"/>
    <lineage>
        <taxon>Bacteria</taxon>
        <taxon>Bacillati</taxon>
        <taxon>Actinomycetota</taxon>
        <taxon>Actinomycetes</taxon>
        <taxon>Pseudonocardiales</taxon>
        <taxon>Pseudonocardiaceae</taxon>
        <taxon>Amycolatopsis</taxon>
    </lineage>
</organism>
<comment type="subcellular location">
    <subcellularLocation>
        <location evidence="1">Cell membrane</location>
        <topology evidence="1">Multi-pass membrane protein</topology>
    </subcellularLocation>
</comment>
<comment type="caution">
    <text evidence="9">The sequence shown here is derived from an EMBL/GenBank/DDBJ whole genome shotgun (WGS) entry which is preliminary data.</text>
</comment>
<keyword evidence="2" id="KW-1003">Cell membrane</keyword>
<sequence length="388" mass="41614">MLTALLLIVLGCLANGLPKLYADVDVYRLGALTFLDGHSVYHQLPVSDIGGPLPYTYPPSSVLLFVPLALVPTWLGYPLVTAVTAYALVPLVKVYASGAPELRRLLGRPWVVALAAIALLLGHPVANTVYWGQINVVLMTMVALDVLSPNPRWPRGLLIGVAAAVKLTPAGFVLIFLLRRDRRALFTAAAGFVGATALAFVFMPADSVFYWTDRVFNATSMRIGGPLANESLFASLEKLGLDGLPLTVLGAVGLVAILAMTWFGTRRALADADPAMALAVTAAGDLLLSPISWSHHWVLALPTAALVLVRGYQRHDGPLLLAGWLAVVIVWLAPHYALPPVAQWGTLEKIVGSSYQLLALALLAVMAARWFTRRPGPTVTRWDLETVA</sequence>
<proteinExistence type="inferred from homology"/>
<evidence type="ECO:0000256" key="6">
    <source>
        <dbReference type="ARBA" id="ARBA00023136"/>
    </source>
</evidence>
<feature type="transmembrane region" description="Helical" evidence="8">
    <location>
        <begin position="110"/>
        <end position="131"/>
    </location>
</feature>
<evidence type="ECO:0000256" key="8">
    <source>
        <dbReference type="SAM" id="Phobius"/>
    </source>
</evidence>
<comment type="similarity">
    <text evidence="7">Belongs to the glycosyltransferase 87 family.</text>
</comment>
<evidence type="ECO:0000313" key="10">
    <source>
        <dbReference type="Proteomes" id="UP001597417"/>
    </source>
</evidence>